<name>A0A4D9DCQ3_9SAUR</name>
<dbReference type="Pfam" id="PF00270">
    <property type="entry name" value="DEAD"/>
    <property type="match status" value="1"/>
</dbReference>
<keyword evidence="1" id="KW-0547">Nucleotide-binding</keyword>
<keyword evidence="2" id="KW-0378">Hydrolase</keyword>
<reference evidence="7 8" key="1">
    <citation type="submission" date="2019-04" db="EMBL/GenBank/DDBJ databases">
        <title>Draft genome of the big-headed turtle Platysternon megacephalum.</title>
        <authorList>
            <person name="Gong S."/>
        </authorList>
    </citation>
    <scope>NUCLEOTIDE SEQUENCE [LARGE SCALE GENOMIC DNA]</scope>
    <source>
        <strain evidence="7">DO16091913</strain>
        <tissue evidence="7">Muscle</tissue>
    </source>
</reference>
<dbReference type="Proteomes" id="UP000297703">
    <property type="component" value="Unassembled WGS sequence"/>
</dbReference>
<evidence type="ECO:0000259" key="6">
    <source>
        <dbReference type="PROSITE" id="PS51192"/>
    </source>
</evidence>
<dbReference type="EMBL" id="QXTE01023332">
    <property type="protein sequence ID" value="TFJ94888.1"/>
    <property type="molecule type" value="Genomic_DNA"/>
</dbReference>
<dbReference type="GO" id="GO:0003724">
    <property type="term" value="F:RNA helicase activity"/>
    <property type="evidence" value="ECO:0007669"/>
    <property type="project" value="TreeGrafter"/>
</dbReference>
<keyword evidence="3" id="KW-0347">Helicase</keyword>
<dbReference type="GO" id="GO:0016787">
    <property type="term" value="F:hydrolase activity"/>
    <property type="evidence" value="ECO:0007669"/>
    <property type="project" value="UniProtKB-KW"/>
</dbReference>
<gene>
    <name evidence="7" type="ORF">DR999_PMT23851</name>
</gene>
<dbReference type="InterPro" id="IPR050079">
    <property type="entry name" value="DEAD_box_RNA_helicase"/>
</dbReference>
<dbReference type="CDD" id="cd00268">
    <property type="entry name" value="DEADc"/>
    <property type="match status" value="1"/>
</dbReference>
<dbReference type="InterPro" id="IPR011545">
    <property type="entry name" value="DEAD/DEAH_box_helicase_dom"/>
</dbReference>
<evidence type="ECO:0000256" key="4">
    <source>
        <dbReference type="ARBA" id="ARBA00022840"/>
    </source>
</evidence>
<feature type="compositionally biased region" description="Basic and acidic residues" evidence="5">
    <location>
        <begin position="8"/>
        <end position="25"/>
    </location>
</feature>
<evidence type="ECO:0000313" key="7">
    <source>
        <dbReference type="EMBL" id="TFJ94888.1"/>
    </source>
</evidence>
<comment type="caution">
    <text evidence="7">The sequence shown here is derived from an EMBL/GenBank/DDBJ whole genome shotgun (WGS) entry which is preliminary data.</text>
</comment>
<evidence type="ECO:0000256" key="3">
    <source>
        <dbReference type="ARBA" id="ARBA00022806"/>
    </source>
</evidence>
<keyword evidence="4" id="KW-0067">ATP-binding</keyword>
<accession>A0A4D9DCQ3</accession>
<dbReference type="SMART" id="SM00487">
    <property type="entry name" value="DEXDc"/>
    <property type="match status" value="1"/>
</dbReference>
<reference evidence="7 8" key="2">
    <citation type="submission" date="2019-04" db="EMBL/GenBank/DDBJ databases">
        <title>The genome sequence of big-headed turtle.</title>
        <authorList>
            <person name="Gong S."/>
        </authorList>
    </citation>
    <scope>NUCLEOTIDE SEQUENCE [LARGE SCALE GENOMIC DNA]</scope>
    <source>
        <strain evidence="7">DO16091913</strain>
        <tissue evidence="7">Muscle</tissue>
    </source>
</reference>
<feature type="region of interest" description="Disordered" evidence="5">
    <location>
        <begin position="1"/>
        <end position="25"/>
    </location>
</feature>
<evidence type="ECO:0000256" key="2">
    <source>
        <dbReference type="ARBA" id="ARBA00022801"/>
    </source>
</evidence>
<evidence type="ECO:0000256" key="1">
    <source>
        <dbReference type="ARBA" id="ARBA00022741"/>
    </source>
</evidence>
<sequence>MRNGTSNHHRDEAARHERDVVELRDTPVPDDNQFLALGVSRPIVEVLWQRHIDAPFPIQEATLPDAIGGRDILGRGQTGSGKTLAFGLPTLTRIAAGKPAQAHRPSALIMVPTRELAMQVCDALKPLAKAVGRSICLVAGGLSYTPQIKALEGGVDLLVATPGRLQDLMERRAVELEDVQVLVLDEADHMAEMGFMEDIEAVMATIPDTAQKLLFSATLDHGVQGVVERKP</sequence>
<dbReference type="PROSITE" id="PS51192">
    <property type="entry name" value="HELICASE_ATP_BIND_1"/>
    <property type="match status" value="1"/>
</dbReference>
<dbReference type="AlphaFoldDB" id="A0A4D9DCQ3"/>
<dbReference type="PANTHER" id="PTHR47959:SF13">
    <property type="entry name" value="ATP-DEPENDENT RNA HELICASE RHLE"/>
    <property type="match status" value="1"/>
</dbReference>
<keyword evidence="8" id="KW-1185">Reference proteome</keyword>
<proteinExistence type="predicted"/>
<evidence type="ECO:0000256" key="5">
    <source>
        <dbReference type="SAM" id="MobiDB-lite"/>
    </source>
</evidence>
<dbReference type="InterPro" id="IPR027417">
    <property type="entry name" value="P-loop_NTPase"/>
</dbReference>
<dbReference type="GO" id="GO:0005829">
    <property type="term" value="C:cytosol"/>
    <property type="evidence" value="ECO:0007669"/>
    <property type="project" value="TreeGrafter"/>
</dbReference>
<dbReference type="GO" id="GO:0003676">
    <property type="term" value="F:nucleic acid binding"/>
    <property type="evidence" value="ECO:0007669"/>
    <property type="project" value="InterPro"/>
</dbReference>
<dbReference type="InterPro" id="IPR014001">
    <property type="entry name" value="Helicase_ATP-bd"/>
</dbReference>
<organism evidence="7 8">
    <name type="scientific">Platysternon megacephalum</name>
    <name type="common">big-headed turtle</name>
    <dbReference type="NCBI Taxonomy" id="55544"/>
    <lineage>
        <taxon>Eukaryota</taxon>
        <taxon>Metazoa</taxon>
        <taxon>Chordata</taxon>
        <taxon>Craniata</taxon>
        <taxon>Vertebrata</taxon>
        <taxon>Euteleostomi</taxon>
        <taxon>Archelosauria</taxon>
        <taxon>Testudinata</taxon>
        <taxon>Testudines</taxon>
        <taxon>Cryptodira</taxon>
        <taxon>Durocryptodira</taxon>
        <taxon>Testudinoidea</taxon>
        <taxon>Platysternidae</taxon>
        <taxon>Platysternon</taxon>
    </lineage>
</organism>
<evidence type="ECO:0000313" key="8">
    <source>
        <dbReference type="Proteomes" id="UP000297703"/>
    </source>
</evidence>
<dbReference type="Gene3D" id="3.40.50.300">
    <property type="entry name" value="P-loop containing nucleotide triphosphate hydrolases"/>
    <property type="match status" value="1"/>
</dbReference>
<dbReference type="InterPro" id="IPR044742">
    <property type="entry name" value="DEAD/DEAH_RhlB"/>
</dbReference>
<dbReference type="SUPFAM" id="SSF52540">
    <property type="entry name" value="P-loop containing nucleoside triphosphate hydrolases"/>
    <property type="match status" value="1"/>
</dbReference>
<dbReference type="PANTHER" id="PTHR47959">
    <property type="entry name" value="ATP-DEPENDENT RNA HELICASE RHLE-RELATED"/>
    <property type="match status" value="1"/>
</dbReference>
<protein>
    <submittedName>
        <fullName evidence="7">Enoyl-CoA hydratase</fullName>
    </submittedName>
</protein>
<dbReference type="OrthoDB" id="9806838at2759"/>
<feature type="domain" description="Helicase ATP-binding" evidence="6">
    <location>
        <begin position="63"/>
        <end position="231"/>
    </location>
</feature>
<dbReference type="STRING" id="55544.A0A4D9DCQ3"/>
<dbReference type="GO" id="GO:0005524">
    <property type="term" value="F:ATP binding"/>
    <property type="evidence" value="ECO:0007669"/>
    <property type="project" value="UniProtKB-KW"/>
</dbReference>